<evidence type="ECO:0000256" key="2">
    <source>
        <dbReference type="ARBA" id="ARBA00022722"/>
    </source>
</evidence>
<dbReference type="EC" id="3.1.11.6" evidence="5"/>
<dbReference type="AlphaFoldDB" id="A0A076FE74"/>
<dbReference type="PANTHER" id="PTHR30008:SF0">
    <property type="entry name" value="EXODEOXYRIBONUCLEASE 7 LARGE SUBUNIT"/>
    <property type="match status" value="1"/>
</dbReference>
<comment type="subcellular location">
    <subcellularLocation>
        <location evidence="5 6">Cytoplasm</location>
    </subcellularLocation>
</comment>
<comment type="catalytic activity">
    <reaction evidence="5 6">
        <text>Exonucleolytic cleavage in either 5'- to 3'- or 3'- to 5'-direction to yield nucleoside 5'-phosphates.</text>
        <dbReference type="EC" id="3.1.11.6"/>
    </reaction>
</comment>
<dbReference type="KEGG" id="caj:CIG1485E_0268"/>
<evidence type="ECO:0000259" key="7">
    <source>
        <dbReference type="Pfam" id="PF02601"/>
    </source>
</evidence>
<proteinExistence type="inferred from homology"/>
<evidence type="ECO:0000256" key="1">
    <source>
        <dbReference type="ARBA" id="ARBA00022490"/>
    </source>
</evidence>
<comment type="similarity">
    <text evidence="5 6">Belongs to the XseA family.</text>
</comment>
<sequence length="387" mass="43479">MTVSQLNEQAKALLETHFSFVEVTGEISRMIKHSSGHWYFSLKDEKSVISSAMYKFQNQAIKFEVKDGMKITVQGKLTIYPPTGGYQLMANKMLPAGIGELELAFNELKEKLQKEGLFDIKFKKPLPKFPKNVAIITSLTSAAYQDMLKVINDRFTLCKFSVFNSLMQGEMAATNICNILKKIDLQGFDAIVLARGGGSKEDLWCFNDEGLARAIFDLQTPLISAIGHEIDYCISDFVADHRSLTPTAAMVDLLPDSKVLAQSLDMVYDAFKNFINQKLEKCENRLNLVSLNLKNQALSQRIGNAVLELKHKKISLDNLVQTKLMRLSHALKECELSLSKQNQFFNLTKTMIQIQKNGKITALSELKSGDEVTLYSQNSKKQAIIKS</sequence>
<dbReference type="Proteomes" id="UP000028486">
    <property type="component" value="Chromosome"/>
</dbReference>
<accession>A0A076FE74</accession>
<dbReference type="Pfam" id="PF02601">
    <property type="entry name" value="Exonuc_VII_L"/>
    <property type="match status" value="1"/>
</dbReference>
<keyword evidence="2 5" id="KW-0540">Nuclease</keyword>
<evidence type="ECO:0000313" key="9">
    <source>
        <dbReference type="EMBL" id="AII14139.1"/>
    </source>
</evidence>
<dbReference type="GO" id="GO:0008855">
    <property type="term" value="F:exodeoxyribonuclease VII activity"/>
    <property type="evidence" value="ECO:0007669"/>
    <property type="project" value="UniProtKB-UniRule"/>
</dbReference>
<keyword evidence="3 5" id="KW-0378">Hydrolase</keyword>
<dbReference type="HOGENOM" id="CLU_023625_2_0_7"/>
<dbReference type="PANTHER" id="PTHR30008">
    <property type="entry name" value="EXODEOXYRIBONUCLEASE 7 LARGE SUBUNIT"/>
    <property type="match status" value="1"/>
</dbReference>
<feature type="domain" description="OB-fold nucleic acid binding" evidence="8">
    <location>
        <begin position="1"/>
        <end position="93"/>
    </location>
</feature>
<protein>
    <recommendedName>
        <fullName evidence="5">Exodeoxyribonuclease 7 large subunit</fullName>
        <ecNumber evidence="5">3.1.11.6</ecNumber>
    </recommendedName>
    <alternativeName>
        <fullName evidence="5">Exodeoxyribonuclease VII large subunit</fullName>
        <shortName evidence="5">Exonuclease VII large subunit</shortName>
    </alternativeName>
</protein>
<evidence type="ECO:0000256" key="6">
    <source>
        <dbReference type="RuleBase" id="RU004355"/>
    </source>
</evidence>
<dbReference type="GO" id="GO:0005737">
    <property type="term" value="C:cytoplasm"/>
    <property type="evidence" value="ECO:0007669"/>
    <property type="project" value="UniProtKB-SubCell"/>
</dbReference>
<dbReference type="CDD" id="cd04489">
    <property type="entry name" value="ExoVII_LU_OBF"/>
    <property type="match status" value="1"/>
</dbReference>
<dbReference type="GO" id="GO:0009318">
    <property type="term" value="C:exodeoxyribonuclease VII complex"/>
    <property type="evidence" value="ECO:0007669"/>
    <property type="project" value="UniProtKB-UniRule"/>
</dbReference>
<comment type="function">
    <text evidence="5">Bidirectionally degrades single-stranded DNA into large acid-insoluble oligonucleotides, which are then degraded further into small acid-soluble oligonucleotides.</text>
</comment>
<dbReference type="HAMAP" id="MF_00378">
    <property type="entry name" value="Exonuc_7_L"/>
    <property type="match status" value="1"/>
</dbReference>
<evidence type="ECO:0000313" key="10">
    <source>
        <dbReference type="Proteomes" id="UP000028486"/>
    </source>
</evidence>
<dbReference type="EMBL" id="CP009043">
    <property type="protein sequence ID" value="AII14139.1"/>
    <property type="molecule type" value="Genomic_DNA"/>
</dbReference>
<dbReference type="GO" id="GO:0003676">
    <property type="term" value="F:nucleic acid binding"/>
    <property type="evidence" value="ECO:0007669"/>
    <property type="project" value="InterPro"/>
</dbReference>
<keyword evidence="10" id="KW-1185">Reference proteome</keyword>
<organism evidence="9 10">
    <name type="scientific">Campylobacter iguaniorum</name>
    <dbReference type="NCBI Taxonomy" id="1244531"/>
    <lineage>
        <taxon>Bacteria</taxon>
        <taxon>Pseudomonadati</taxon>
        <taxon>Campylobacterota</taxon>
        <taxon>Epsilonproteobacteria</taxon>
        <taxon>Campylobacterales</taxon>
        <taxon>Campylobacteraceae</taxon>
        <taxon>Campylobacter</taxon>
    </lineage>
</organism>
<dbReference type="RefSeq" id="WP_038452869.1">
    <property type="nucleotide sequence ID" value="NZ_CP009043.1"/>
</dbReference>
<evidence type="ECO:0000256" key="4">
    <source>
        <dbReference type="ARBA" id="ARBA00022839"/>
    </source>
</evidence>
<name>A0A076FE74_9BACT</name>
<evidence type="ECO:0000256" key="5">
    <source>
        <dbReference type="HAMAP-Rule" id="MF_00378"/>
    </source>
</evidence>
<dbReference type="STRING" id="1244531.CIG2463D_0273"/>
<dbReference type="InterPro" id="IPR003753">
    <property type="entry name" value="Exonuc_VII_L"/>
</dbReference>
<dbReference type="InterPro" id="IPR025824">
    <property type="entry name" value="OB-fold_nuc-bd_dom"/>
</dbReference>
<feature type="domain" description="Exonuclease VII large subunit C-terminal" evidence="7">
    <location>
        <begin position="117"/>
        <end position="354"/>
    </location>
</feature>
<dbReference type="InterPro" id="IPR020579">
    <property type="entry name" value="Exonuc_VII_lsu_C"/>
</dbReference>
<keyword evidence="4 5" id="KW-0269">Exonuclease</keyword>
<dbReference type="eggNOG" id="COG1570">
    <property type="taxonomic scope" value="Bacteria"/>
</dbReference>
<gene>
    <name evidence="5 9" type="primary">xseA</name>
    <name evidence="9" type="ORF">CIG1485E_0268</name>
</gene>
<dbReference type="Pfam" id="PF13742">
    <property type="entry name" value="tRNA_anti_2"/>
    <property type="match status" value="1"/>
</dbReference>
<comment type="subunit">
    <text evidence="5">Heterooligomer composed of large and small subunits.</text>
</comment>
<dbReference type="NCBIfam" id="TIGR00237">
    <property type="entry name" value="xseA"/>
    <property type="match status" value="1"/>
</dbReference>
<reference evidence="10" key="1">
    <citation type="journal article" date="2014" name="Genome Announc.">
        <title>Complete Genome Sequence of Campylobacter iguaniorum Strain 1485ET, Isolated from a Bearded Dragon (Pogona vitticeps).</title>
        <authorList>
            <person name="Gilbert M.J."/>
            <person name="Miller W.G."/>
            <person name="Yee E."/>
            <person name="Kik M."/>
            <person name="Wagenaar J.A."/>
            <person name="Duim B."/>
        </authorList>
    </citation>
    <scope>NUCLEOTIDE SEQUENCE [LARGE SCALE GENOMIC DNA]</scope>
    <source>
        <strain evidence="10">1485E</strain>
    </source>
</reference>
<evidence type="ECO:0000256" key="3">
    <source>
        <dbReference type="ARBA" id="ARBA00022801"/>
    </source>
</evidence>
<dbReference type="OrthoDB" id="9802795at2"/>
<dbReference type="GO" id="GO:0006308">
    <property type="term" value="P:DNA catabolic process"/>
    <property type="evidence" value="ECO:0007669"/>
    <property type="project" value="UniProtKB-UniRule"/>
</dbReference>
<evidence type="ECO:0000259" key="8">
    <source>
        <dbReference type="Pfam" id="PF13742"/>
    </source>
</evidence>
<keyword evidence="1 5" id="KW-0963">Cytoplasm</keyword>